<evidence type="ECO:0000313" key="2">
    <source>
        <dbReference type="Proteomes" id="UP000644192"/>
    </source>
</evidence>
<evidence type="ECO:0000313" key="1">
    <source>
        <dbReference type="EMBL" id="MZZ17780.1"/>
    </source>
</evidence>
<dbReference type="AlphaFoldDB" id="A0A6B1YLK6"/>
<proteinExistence type="predicted"/>
<reference evidence="1" key="1">
    <citation type="submission" date="2020-01" db="EMBL/GenBank/DDBJ databases">
        <title>Bacteria Cultured from War Wounds Associated with the Conflict in Eastern Ukraine.</title>
        <authorList>
            <person name="Snesrud E."/>
            <person name="Galac M.R."/>
            <person name="Mc Gann P."/>
            <person name="Valentine K."/>
            <person name="Viacheslav K."/>
        </authorList>
    </citation>
    <scope>NUCLEOTIDE SEQUENCE</scope>
    <source>
        <strain evidence="1">VNMU148</strain>
    </source>
</reference>
<dbReference type="EMBL" id="WXZT01000061">
    <property type="protein sequence ID" value="MZZ17780.1"/>
    <property type="molecule type" value="Genomic_DNA"/>
</dbReference>
<comment type="caution">
    <text evidence="1">The sequence shown here is derived from an EMBL/GenBank/DDBJ whole genome shotgun (WGS) entry which is preliminary data.</text>
</comment>
<accession>A0A6B1YLK6</accession>
<dbReference type="Proteomes" id="UP000644192">
    <property type="component" value="Unassembled WGS sequence"/>
</dbReference>
<dbReference type="RefSeq" id="WP_153570840.1">
    <property type="nucleotide sequence ID" value="NZ_CATOYA010000030.1"/>
</dbReference>
<name>A0A6B1YLK6_PSEAI</name>
<organism evidence="1 2">
    <name type="scientific">Pseudomonas aeruginosa</name>
    <dbReference type="NCBI Taxonomy" id="287"/>
    <lineage>
        <taxon>Bacteria</taxon>
        <taxon>Pseudomonadati</taxon>
        <taxon>Pseudomonadota</taxon>
        <taxon>Gammaproteobacteria</taxon>
        <taxon>Pseudomonadales</taxon>
        <taxon>Pseudomonadaceae</taxon>
        <taxon>Pseudomonas</taxon>
    </lineage>
</organism>
<gene>
    <name evidence="1" type="ORF">GUL26_36620</name>
</gene>
<protein>
    <submittedName>
        <fullName evidence="1">Uncharacterized protein</fullName>
    </submittedName>
</protein>
<sequence>MEAMIDDSIFEKIDNLIGRLSVSRSTVDENELCRVARVLPGDRELDVIERLKNKGDVFIFAALKIKRR</sequence>